<dbReference type="SUPFAM" id="SSF48452">
    <property type="entry name" value="TPR-like"/>
    <property type="match status" value="1"/>
</dbReference>
<dbReference type="EMBL" id="JAVDBT010000001">
    <property type="protein sequence ID" value="MDQ2064981.1"/>
    <property type="molecule type" value="Genomic_DNA"/>
</dbReference>
<organism evidence="5 6">
    <name type="scientific">Pseudogemmobacter lacusdianii</name>
    <dbReference type="NCBI Taxonomy" id="3069608"/>
    <lineage>
        <taxon>Bacteria</taxon>
        <taxon>Pseudomonadati</taxon>
        <taxon>Pseudomonadota</taxon>
        <taxon>Alphaproteobacteria</taxon>
        <taxon>Rhodobacterales</taxon>
        <taxon>Paracoccaceae</taxon>
        <taxon>Pseudogemmobacter</taxon>
    </lineage>
</organism>
<feature type="region of interest" description="Disordered" evidence="4">
    <location>
        <begin position="7"/>
        <end position="31"/>
    </location>
</feature>
<dbReference type="Pfam" id="PF13432">
    <property type="entry name" value="TPR_16"/>
    <property type="match status" value="1"/>
</dbReference>
<protein>
    <submittedName>
        <fullName evidence="5">Tetratricopeptide repeat protein</fullName>
    </submittedName>
</protein>
<proteinExistence type="predicted"/>
<dbReference type="Proteomes" id="UP001239680">
    <property type="component" value="Unassembled WGS sequence"/>
</dbReference>
<dbReference type="InterPro" id="IPR050498">
    <property type="entry name" value="Ycf3"/>
</dbReference>
<evidence type="ECO:0000256" key="2">
    <source>
        <dbReference type="ARBA" id="ARBA00022803"/>
    </source>
</evidence>
<gene>
    <name evidence="5" type="ORF">Q9295_01220</name>
</gene>
<evidence type="ECO:0000313" key="5">
    <source>
        <dbReference type="EMBL" id="MDQ2064981.1"/>
    </source>
</evidence>
<dbReference type="SMART" id="SM00028">
    <property type="entry name" value="TPR"/>
    <property type="match status" value="3"/>
</dbReference>
<keyword evidence="1" id="KW-0677">Repeat</keyword>
<dbReference type="PANTHER" id="PTHR44858">
    <property type="entry name" value="TETRATRICOPEPTIDE REPEAT PROTEIN 6"/>
    <property type="match status" value="1"/>
</dbReference>
<dbReference type="Gene3D" id="1.25.40.10">
    <property type="entry name" value="Tetratricopeptide repeat domain"/>
    <property type="match status" value="1"/>
</dbReference>
<keyword evidence="6" id="KW-1185">Reference proteome</keyword>
<reference evidence="5 6" key="1">
    <citation type="submission" date="2023-08" db="EMBL/GenBank/DDBJ databases">
        <title>Characterization of two Paracoccaceae strains isolated from Phycosphere and proposal of Xinfangfangia lacusdiani sp. nov.</title>
        <authorList>
            <person name="Deng Y."/>
            <person name="Zhang Y.Q."/>
        </authorList>
    </citation>
    <scope>NUCLEOTIDE SEQUENCE [LARGE SCALE GENOMIC DNA]</scope>
    <source>
        <strain evidence="5 6">CPCC 101601</strain>
    </source>
</reference>
<comment type="caution">
    <text evidence="5">The sequence shown here is derived from an EMBL/GenBank/DDBJ whole genome shotgun (WGS) entry which is preliminary data.</text>
</comment>
<dbReference type="PANTHER" id="PTHR44858:SF1">
    <property type="entry name" value="UDP-N-ACETYLGLUCOSAMINE--PEPTIDE N-ACETYLGLUCOSAMINYLTRANSFERASE SPINDLY-RELATED"/>
    <property type="match status" value="1"/>
</dbReference>
<feature type="repeat" description="TPR" evidence="3">
    <location>
        <begin position="109"/>
        <end position="142"/>
    </location>
</feature>
<sequence length="195" mass="20814">MSLFIAAPSGRAQELAAPDSSTPVEKAENPGPVLQGQAKLDDLYRRLAVAPDAGEAGRIEAEIRIEWSKSGSPAMDLLLQRGADALAVGETQAAIEHLTALIDHAPDFTEAYTARASAYYTAGEIGPALADLGQVLQNDPRNFDALVALGMLLEESEKPQKALEAYRAVQAIHPWLTDVNDAIDRLSKGLEGQEL</sequence>
<dbReference type="InterPro" id="IPR019734">
    <property type="entry name" value="TPR_rpt"/>
</dbReference>
<dbReference type="RefSeq" id="WP_306678569.1">
    <property type="nucleotide sequence ID" value="NZ_JAVDBT010000001.1"/>
</dbReference>
<keyword evidence="2 3" id="KW-0802">TPR repeat</keyword>
<dbReference type="InterPro" id="IPR011990">
    <property type="entry name" value="TPR-like_helical_dom_sf"/>
</dbReference>
<name>A0ABU0VTC1_9RHOB</name>
<accession>A0ABU0VTC1</accession>
<evidence type="ECO:0000313" key="6">
    <source>
        <dbReference type="Proteomes" id="UP001239680"/>
    </source>
</evidence>
<dbReference type="PROSITE" id="PS50005">
    <property type="entry name" value="TPR"/>
    <property type="match status" value="1"/>
</dbReference>
<evidence type="ECO:0000256" key="1">
    <source>
        <dbReference type="ARBA" id="ARBA00022737"/>
    </source>
</evidence>
<evidence type="ECO:0000256" key="4">
    <source>
        <dbReference type="SAM" id="MobiDB-lite"/>
    </source>
</evidence>
<evidence type="ECO:0000256" key="3">
    <source>
        <dbReference type="PROSITE-ProRule" id="PRU00339"/>
    </source>
</evidence>